<dbReference type="PROSITE" id="PS51733">
    <property type="entry name" value="BPL_LPL_CATALYTIC"/>
    <property type="match status" value="1"/>
</dbReference>
<dbReference type="Pfam" id="PF21948">
    <property type="entry name" value="LplA-B_cat"/>
    <property type="match status" value="1"/>
</dbReference>
<sequence length="117" mass="13047">MRWRLAITGAHDGAYNMAFDEWLLEQLLRGRSGPVLRLYRFLRPTITMGYAQDYEREIDVGRCAEVGISVVRRPTGGRAVFHADDLTYSVVARRDDPWAGGSTQATYRAIAGAVGRG</sequence>
<gene>
    <name evidence="2" type="ORF">AMJ71_09800</name>
</gene>
<organism evidence="2 3">
    <name type="scientific">candidate division TA06 bacterium SM1_40</name>
    <dbReference type="NCBI Taxonomy" id="1703773"/>
    <lineage>
        <taxon>Bacteria</taxon>
        <taxon>Bacteria division TA06</taxon>
    </lineage>
</organism>
<dbReference type="InterPro" id="IPR004143">
    <property type="entry name" value="BPL_LPL_catalytic"/>
</dbReference>
<evidence type="ECO:0000313" key="3">
    <source>
        <dbReference type="Proteomes" id="UP000051035"/>
    </source>
</evidence>
<feature type="domain" description="BPL/LPL catalytic" evidence="1">
    <location>
        <begin position="30"/>
        <end position="117"/>
    </location>
</feature>
<comment type="caution">
    <text evidence="2">The sequence shown here is derived from an EMBL/GenBank/DDBJ whole genome shotgun (WGS) entry which is preliminary data.</text>
</comment>
<evidence type="ECO:0000313" key="2">
    <source>
        <dbReference type="EMBL" id="KPL06408.1"/>
    </source>
</evidence>
<evidence type="ECO:0000259" key="1">
    <source>
        <dbReference type="PROSITE" id="PS51733"/>
    </source>
</evidence>
<proteinExistence type="predicted"/>
<dbReference type="InterPro" id="IPR045864">
    <property type="entry name" value="aa-tRNA-synth_II/BPL/LPL"/>
</dbReference>
<dbReference type="Gene3D" id="3.30.930.10">
    <property type="entry name" value="Bira Bifunctional Protein, Domain 2"/>
    <property type="match status" value="1"/>
</dbReference>
<dbReference type="PANTHER" id="PTHR43679">
    <property type="entry name" value="OCTANOYLTRANSFERASE LIPM-RELATED"/>
    <property type="match status" value="1"/>
</dbReference>
<name>A0A0S8J9J2_UNCT6</name>
<protein>
    <recommendedName>
        <fullName evidence="1">BPL/LPL catalytic domain-containing protein</fullName>
    </recommendedName>
</protein>
<dbReference type="AlphaFoldDB" id="A0A0S8J9J2"/>
<dbReference type="Proteomes" id="UP000051035">
    <property type="component" value="Unassembled WGS sequence"/>
</dbReference>
<dbReference type="SUPFAM" id="SSF55681">
    <property type="entry name" value="Class II aaRS and biotin synthetases"/>
    <property type="match status" value="1"/>
</dbReference>
<reference evidence="2 3" key="1">
    <citation type="journal article" date="2015" name="Microbiome">
        <title>Genomic resolution of linkages in carbon, nitrogen, and sulfur cycling among widespread estuary sediment bacteria.</title>
        <authorList>
            <person name="Baker B.J."/>
            <person name="Lazar C.S."/>
            <person name="Teske A.P."/>
            <person name="Dick G.J."/>
        </authorList>
    </citation>
    <scope>NUCLEOTIDE SEQUENCE [LARGE SCALE GENOMIC DNA]</scope>
    <source>
        <strain evidence="2">SM1_40</strain>
    </source>
</reference>
<dbReference type="PANTHER" id="PTHR43679:SF2">
    <property type="entry name" value="OCTANOYL-[GCVH]:PROTEIN N-OCTANOYLTRANSFERASE"/>
    <property type="match status" value="1"/>
</dbReference>
<dbReference type="InterPro" id="IPR050664">
    <property type="entry name" value="Octanoyltrans_LipM/LipL"/>
</dbReference>
<feature type="non-terminal residue" evidence="2">
    <location>
        <position position="117"/>
    </location>
</feature>
<dbReference type="EMBL" id="LJVA01000145">
    <property type="protein sequence ID" value="KPL06408.1"/>
    <property type="molecule type" value="Genomic_DNA"/>
</dbReference>
<accession>A0A0S8J9J2</accession>